<feature type="domain" description="Solute-binding protein family 5" evidence="5">
    <location>
        <begin position="9"/>
        <end position="109"/>
    </location>
</feature>
<evidence type="ECO:0000256" key="3">
    <source>
        <dbReference type="ARBA" id="ARBA00022448"/>
    </source>
</evidence>
<dbReference type="Gene3D" id="3.10.105.10">
    <property type="entry name" value="Dipeptide-binding Protein, Domain 3"/>
    <property type="match status" value="1"/>
</dbReference>
<keyword evidence="3" id="KW-0813">Transport</keyword>
<evidence type="ECO:0000256" key="1">
    <source>
        <dbReference type="ARBA" id="ARBA00004196"/>
    </source>
</evidence>
<accession>A0A5T0UKJ3</accession>
<feature type="non-terminal residue" evidence="6">
    <location>
        <position position="1"/>
    </location>
</feature>
<dbReference type="GO" id="GO:0015833">
    <property type="term" value="P:peptide transport"/>
    <property type="evidence" value="ECO:0007669"/>
    <property type="project" value="TreeGrafter"/>
</dbReference>
<evidence type="ECO:0000313" key="6">
    <source>
        <dbReference type="EMBL" id="EAK3904201.1"/>
    </source>
</evidence>
<protein>
    <submittedName>
        <fullName evidence="6">Peptide ABC transporter substrate-binding protein</fullName>
    </submittedName>
</protein>
<evidence type="ECO:0000259" key="5">
    <source>
        <dbReference type="Pfam" id="PF00496"/>
    </source>
</evidence>
<comment type="caution">
    <text evidence="6">The sequence shown here is derived from an EMBL/GenBank/DDBJ whole genome shotgun (WGS) entry which is preliminary data.</text>
</comment>
<dbReference type="AlphaFoldDB" id="A0A5T0UKJ3"/>
<comment type="subcellular location">
    <subcellularLocation>
        <location evidence="1">Cell envelope</location>
    </subcellularLocation>
</comment>
<dbReference type="EMBL" id="AACFVE010000131">
    <property type="protein sequence ID" value="EAK3904201.1"/>
    <property type="molecule type" value="Genomic_DNA"/>
</dbReference>
<dbReference type="GO" id="GO:0030313">
    <property type="term" value="C:cell envelope"/>
    <property type="evidence" value="ECO:0007669"/>
    <property type="project" value="UniProtKB-SubCell"/>
</dbReference>
<gene>
    <name evidence="6" type="ORF">CW563_08970</name>
</gene>
<dbReference type="PANTHER" id="PTHR30290">
    <property type="entry name" value="PERIPLASMIC BINDING COMPONENT OF ABC TRANSPORTER"/>
    <property type="match status" value="1"/>
</dbReference>
<keyword evidence="4" id="KW-0732">Signal</keyword>
<dbReference type="InterPro" id="IPR000914">
    <property type="entry name" value="SBP_5_dom"/>
</dbReference>
<reference evidence="6" key="1">
    <citation type="submission" date="2018-06" db="EMBL/GenBank/DDBJ databases">
        <authorList>
            <consortium name="PulseNet: The National Subtyping Network for Foodborne Disease Surveillance"/>
            <person name="Tarr C.L."/>
            <person name="Trees E."/>
            <person name="Katz L.S."/>
            <person name="Carleton-Romer H.A."/>
            <person name="Stroika S."/>
            <person name="Kucerova Z."/>
            <person name="Roache K.F."/>
            <person name="Sabol A.L."/>
            <person name="Besser J."/>
            <person name="Gerner-Smidt P."/>
        </authorList>
    </citation>
    <scope>NUCLEOTIDE SEQUENCE</scope>
    <source>
        <strain evidence="6">PNUSAC003301</strain>
    </source>
</reference>
<proteinExistence type="inferred from homology"/>
<evidence type="ECO:0000256" key="4">
    <source>
        <dbReference type="ARBA" id="ARBA00022729"/>
    </source>
</evidence>
<evidence type="ECO:0000256" key="2">
    <source>
        <dbReference type="ARBA" id="ARBA00005695"/>
    </source>
</evidence>
<dbReference type="PANTHER" id="PTHR30290:SF10">
    <property type="entry name" value="PERIPLASMIC OLIGOPEPTIDE-BINDING PROTEIN-RELATED"/>
    <property type="match status" value="1"/>
</dbReference>
<dbReference type="InterPro" id="IPR039424">
    <property type="entry name" value="SBP_5"/>
</dbReference>
<dbReference type="GO" id="GO:1904680">
    <property type="term" value="F:peptide transmembrane transporter activity"/>
    <property type="evidence" value="ECO:0007669"/>
    <property type="project" value="TreeGrafter"/>
</dbReference>
<organism evidence="6">
    <name type="scientific">Campylobacter jejuni</name>
    <dbReference type="NCBI Taxonomy" id="197"/>
    <lineage>
        <taxon>Bacteria</taxon>
        <taxon>Pseudomonadati</taxon>
        <taxon>Campylobacterota</taxon>
        <taxon>Epsilonproteobacteria</taxon>
        <taxon>Campylobacterales</taxon>
        <taxon>Campylobacteraceae</taxon>
        <taxon>Campylobacter</taxon>
    </lineage>
</organism>
<comment type="similarity">
    <text evidence="2">Belongs to the bacterial solute-binding protein 5 family.</text>
</comment>
<dbReference type="SUPFAM" id="SSF53850">
    <property type="entry name" value="Periplasmic binding protein-like II"/>
    <property type="match status" value="1"/>
</dbReference>
<dbReference type="Pfam" id="PF00496">
    <property type="entry name" value="SBP_bac_5"/>
    <property type="match status" value="1"/>
</dbReference>
<name>A0A5T0UKJ3_CAMJU</name>
<sequence length="191" mass="21121">WAKTKVGASYDPKLAHKLLKEGLAEIGEEHFEFTLLGQDTEISKKESEFIQSQIEQTLPEIKVQTNNVPIKNQIARGTKGDFDVALTGWLADIADPSNFLVILTKGNSNNMGKYDNPKYNALMKAAETTDAMNKDKRFADLIAAAELLNEDQPVVPLIQAGTPEMLRPTVHGMVQNTAGLTENFRSVYITD</sequence>